<keyword evidence="2 3" id="KW-0663">Pyridoxal phosphate</keyword>
<comment type="similarity">
    <text evidence="3">Belongs to the class-III pyridoxal-phosphate-dependent aminotransferase family.</text>
</comment>
<dbReference type="InterPro" id="IPR015424">
    <property type="entry name" value="PyrdxlP-dep_Trfase"/>
</dbReference>
<keyword evidence="4" id="KW-0032">Aminotransferase</keyword>
<dbReference type="InterPro" id="IPR005814">
    <property type="entry name" value="Aminotrans_3"/>
</dbReference>
<dbReference type="PANTHER" id="PTHR43713:SF3">
    <property type="entry name" value="GLUTAMATE-1-SEMIALDEHYDE 2,1-AMINOMUTASE 1, CHLOROPLASTIC-RELATED"/>
    <property type="match status" value="1"/>
</dbReference>
<keyword evidence="4" id="KW-0808">Transferase</keyword>
<dbReference type="Gene3D" id="3.90.1150.10">
    <property type="entry name" value="Aspartate Aminotransferase, domain 1"/>
    <property type="match status" value="1"/>
</dbReference>
<keyword evidence="5" id="KW-1185">Reference proteome</keyword>
<dbReference type="EMBL" id="JBHRZH010000041">
    <property type="protein sequence ID" value="MFC3765679.1"/>
    <property type="molecule type" value="Genomic_DNA"/>
</dbReference>
<reference evidence="5" key="1">
    <citation type="journal article" date="2019" name="Int. J. Syst. Evol. Microbiol.">
        <title>The Global Catalogue of Microorganisms (GCM) 10K type strain sequencing project: providing services to taxonomists for standard genome sequencing and annotation.</title>
        <authorList>
            <consortium name="The Broad Institute Genomics Platform"/>
            <consortium name="The Broad Institute Genome Sequencing Center for Infectious Disease"/>
            <person name="Wu L."/>
            <person name="Ma J."/>
        </authorList>
    </citation>
    <scope>NUCLEOTIDE SEQUENCE [LARGE SCALE GENOMIC DNA]</scope>
    <source>
        <strain evidence="5">CGMCC 4.7241</strain>
    </source>
</reference>
<dbReference type="Proteomes" id="UP001595699">
    <property type="component" value="Unassembled WGS sequence"/>
</dbReference>
<dbReference type="PROSITE" id="PS00600">
    <property type="entry name" value="AA_TRANSFER_CLASS_3"/>
    <property type="match status" value="1"/>
</dbReference>
<proteinExistence type="inferred from homology"/>
<dbReference type="PANTHER" id="PTHR43713">
    <property type="entry name" value="GLUTAMATE-1-SEMIALDEHYDE 2,1-AMINOMUTASE"/>
    <property type="match status" value="1"/>
</dbReference>
<evidence type="ECO:0000256" key="3">
    <source>
        <dbReference type="RuleBase" id="RU003560"/>
    </source>
</evidence>
<evidence type="ECO:0000313" key="5">
    <source>
        <dbReference type="Proteomes" id="UP001595699"/>
    </source>
</evidence>
<dbReference type="InterPro" id="IPR049704">
    <property type="entry name" value="Aminotrans_3_PPA_site"/>
</dbReference>
<dbReference type="RefSeq" id="WP_205116433.1">
    <property type="nucleotide sequence ID" value="NZ_JAFBCM010000001.1"/>
</dbReference>
<dbReference type="InterPro" id="IPR015422">
    <property type="entry name" value="PyrdxlP-dep_Trfase_small"/>
</dbReference>
<comment type="caution">
    <text evidence="4">The sequence shown here is derived from an EMBL/GenBank/DDBJ whole genome shotgun (WGS) entry which is preliminary data.</text>
</comment>
<gene>
    <name evidence="4" type="ORF">ACFOUW_32925</name>
</gene>
<evidence type="ECO:0000256" key="1">
    <source>
        <dbReference type="ARBA" id="ARBA00001933"/>
    </source>
</evidence>
<name>A0ABV7YLI6_9ACTN</name>
<dbReference type="GO" id="GO:0008483">
    <property type="term" value="F:transaminase activity"/>
    <property type="evidence" value="ECO:0007669"/>
    <property type="project" value="UniProtKB-KW"/>
</dbReference>
<dbReference type="Gene3D" id="3.40.640.10">
    <property type="entry name" value="Type I PLP-dependent aspartate aminotransferase-like (Major domain)"/>
    <property type="match status" value="1"/>
</dbReference>
<protein>
    <submittedName>
        <fullName evidence="4">Aminotransferase class III-fold pyridoxal phosphate-dependent enzyme</fullName>
    </submittedName>
</protein>
<dbReference type="SUPFAM" id="SSF53383">
    <property type="entry name" value="PLP-dependent transferases"/>
    <property type="match status" value="1"/>
</dbReference>
<evidence type="ECO:0000256" key="2">
    <source>
        <dbReference type="ARBA" id="ARBA00022898"/>
    </source>
</evidence>
<organism evidence="4 5">
    <name type="scientific">Tenggerimyces flavus</name>
    <dbReference type="NCBI Taxonomy" id="1708749"/>
    <lineage>
        <taxon>Bacteria</taxon>
        <taxon>Bacillati</taxon>
        <taxon>Actinomycetota</taxon>
        <taxon>Actinomycetes</taxon>
        <taxon>Propionibacteriales</taxon>
        <taxon>Nocardioidaceae</taxon>
        <taxon>Tenggerimyces</taxon>
    </lineage>
</organism>
<dbReference type="InterPro" id="IPR015421">
    <property type="entry name" value="PyrdxlP-dep_Trfase_major"/>
</dbReference>
<accession>A0ABV7YLI6</accession>
<evidence type="ECO:0000313" key="4">
    <source>
        <dbReference type="EMBL" id="MFC3765679.1"/>
    </source>
</evidence>
<dbReference type="Pfam" id="PF00202">
    <property type="entry name" value="Aminotran_3"/>
    <property type="match status" value="1"/>
</dbReference>
<comment type="cofactor">
    <cofactor evidence="1">
        <name>pyridoxal 5'-phosphate</name>
        <dbReference type="ChEBI" id="CHEBI:597326"/>
    </cofactor>
</comment>
<sequence>MPWGSSTISKAPVLLPEEPEVIVRGNGCRIWDDQGREFIDFRNSLGPVTLGYRYPAVDEAIRRQLENGISFGHPHPLELEAAELICDLVPGAEQARFLKTGGEALAATIRMARAHTGRDHIVHIGYNGWLNALAPGGPVLPGRQATDLPGVPAAIAGLHHRASWNDAAGVDALLDEHEGQVAAIMVAADYATMALGADFYPQLRALADAAGALLIYDEIVTGFRIALGGAQEYFGVLPDLAVFSKGIANGMPISAYVGRRDVMAACGPGGVTVSSTFGGETLSLAAAIACMTTYRDHDVVQHLWDTGQRMWSGLNSIFTESGIPLQIKGFWPCPTFTTVDGTDAGQWLTPFVRMAFKHGVSLYTVPYVNFSHSAQDIDEALERLGKACAELSTTAR</sequence>